<evidence type="ECO:0000256" key="5">
    <source>
        <dbReference type="ARBA" id="ARBA00022692"/>
    </source>
</evidence>
<evidence type="ECO:0000256" key="7">
    <source>
        <dbReference type="ARBA" id="ARBA00023136"/>
    </source>
</evidence>
<keyword evidence="6 9" id="KW-1133">Transmembrane helix</keyword>
<accession>A0ABT9REB8</accession>
<feature type="transmembrane region" description="Helical" evidence="9">
    <location>
        <begin position="385"/>
        <end position="407"/>
    </location>
</feature>
<dbReference type="InterPro" id="IPR020846">
    <property type="entry name" value="MFS_dom"/>
</dbReference>
<keyword evidence="4" id="KW-1003">Cell membrane</keyword>
<evidence type="ECO:0000256" key="3">
    <source>
        <dbReference type="ARBA" id="ARBA00022448"/>
    </source>
</evidence>
<dbReference type="InterPro" id="IPR036259">
    <property type="entry name" value="MFS_trans_sf"/>
</dbReference>
<keyword evidence="7 9" id="KW-0472">Membrane</keyword>
<feature type="transmembrane region" description="Helical" evidence="9">
    <location>
        <begin position="62"/>
        <end position="85"/>
    </location>
</feature>
<dbReference type="Proteomes" id="UP001230426">
    <property type="component" value="Unassembled WGS sequence"/>
</dbReference>
<dbReference type="EMBL" id="JAUSRB010000002">
    <property type="protein sequence ID" value="MDP9867172.1"/>
    <property type="molecule type" value="Genomic_DNA"/>
</dbReference>
<keyword evidence="3" id="KW-0813">Transport</keyword>
<evidence type="ECO:0000256" key="6">
    <source>
        <dbReference type="ARBA" id="ARBA00022989"/>
    </source>
</evidence>
<dbReference type="Gene3D" id="1.20.1250.20">
    <property type="entry name" value="MFS general substrate transporter like domains"/>
    <property type="match status" value="1"/>
</dbReference>
<feature type="region of interest" description="Disordered" evidence="8">
    <location>
        <begin position="1"/>
        <end position="22"/>
    </location>
</feature>
<dbReference type="RefSeq" id="WP_306868540.1">
    <property type="nucleotide sequence ID" value="NZ_JAUSRB010000002.1"/>
</dbReference>
<proteinExistence type="inferred from homology"/>
<evidence type="ECO:0000256" key="2">
    <source>
        <dbReference type="ARBA" id="ARBA00008335"/>
    </source>
</evidence>
<feature type="transmembrane region" description="Helical" evidence="9">
    <location>
        <begin position="97"/>
        <end position="116"/>
    </location>
</feature>
<evidence type="ECO:0000313" key="12">
    <source>
        <dbReference type="Proteomes" id="UP001230426"/>
    </source>
</evidence>
<keyword evidence="12" id="KW-1185">Reference proteome</keyword>
<keyword evidence="5 9" id="KW-0812">Transmembrane</keyword>
<evidence type="ECO:0000256" key="4">
    <source>
        <dbReference type="ARBA" id="ARBA00022475"/>
    </source>
</evidence>
<feature type="transmembrane region" description="Helical" evidence="9">
    <location>
        <begin position="299"/>
        <end position="316"/>
    </location>
</feature>
<comment type="caution">
    <text evidence="11">The sequence shown here is derived from an EMBL/GenBank/DDBJ whole genome shotgun (WGS) entry which is preliminary data.</text>
</comment>
<feature type="transmembrane region" description="Helical" evidence="9">
    <location>
        <begin position="361"/>
        <end position="379"/>
    </location>
</feature>
<dbReference type="PANTHER" id="PTHR43271">
    <property type="entry name" value="BLL2771 PROTEIN"/>
    <property type="match status" value="1"/>
</dbReference>
<dbReference type="CDD" id="cd17324">
    <property type="entry name" value="MFS_NepI_like"/>
    <property type="match status" value="1"/>
</dbReference>
<evidence type="ECO:0000256" key="8">
    <source>
        <dbReference type="SAM" id="MobiDB-lite"/>
    </source>
</evidence>
<feature type="transmembrane region" description="Helical" evidence="9">
    <location>
        <begin position="31"/>
        <end position="50"/>
    </location>
</feature>
<evidence type="ECO:0000256" key="1">
    <source>
        <dbReference type="ARBA" id="ARBA00004651"/>
    </source>
</evidence>
<feature type="transmembrane region" description="Helical" evidence="9">
    <location>
        <begin position="155"/>
        <end position="173"/>
    </location>
</feature>
<organism evidence="11 12">
    <name type="scientific">Streptosporangium brasiliense</name>
    <dbReference type="NCBI Taxonomy" id="47480"/>
    <lineage>
        <taxon>Bacteria</taxon>
        <taxon>Bacillati</taxon>
        <taxon>Actinomycetota</taxon>
        <taxon>Actinomycetes</taxon>
        <taxon>Streptosporangiales</taxon>
        <taxon>Streptosporangiaceae</taxon>
        <taxon>Streptosporangium</taxon>
    </lineage>
</organism>
<feature type="transmembrane region" description="Helical" evidence="9">
    <location>
        <begin position="122"/>
        <end position="143"/>
    </location>
</feature>
<dbReference type="PROSITE" id="PS50850">
    <property type="entry name" value="MFS"/>
    <property type="match status" value="1"/>
</dbReference>
<gene>
    <name evidence="11" type="ORF">J2S55_006438</name>
</gene>
<reference evidence="11 12" key="1">
    <citation type="submission" date="2023-07" db="EMBL/GenBank/DDBJ databases">
        <title>Sequencing the genomes of 1000 actinobacteria strains.</title>
        <authorList>
            <person name="Klenk H.-P."/>
        </authorList>
    </citation>
    <scope>NUCLEOTIDE SEQUENCE [LARGE SCALE GENOMIC DNA]</scope>
    <source>
        <strain evidence="11 12">DSM 44109</strain>
    </source>
</reference>
<feature type="transmembrane region" description="Helical" evidence="9">
    <location>
        <begin position="322"/>
        <end position="340"/>
    </location>
</feature>
<dbReference type="SUPFAM" id="SSF103473">
    <property type="entry name" value="MFS general substrate transporter"/>
    <property type="match status" value="1"/>
</dbReference>
<dbReference type="InterPro" id="IPR011701">
    <property type="entry name" value="MFS"/>
</dbReference>
<comment type="similarity">
    <text evidence="2">Belongs to the major facilitator superfamily.</text>
</comment>
<feature type="transmembrane region" description="Helical" evidence="9">
    <location>
        <begin position="233"/>
        <end position="252"/>
    </location>
</feature>
<protein>
    <submittedName>
        <fullName evidence="11">YNFM family putative membrane transporter</fullName>
    </submittedName>
</protein>
<feature type="domain" description="Major facilitator superfamily (MFS) profile" evidence="10">
    <location>
        <begin position="31"/>
        <end position="413"/>
    </location>
</feature>
<dbReference type="PANTHER" id="PTHR43271:SF1">
    <property type="entry name" value="INNER MEMBRANE TRANSPORT PROTEIN YNFM"/>
    <property type="match status" value="1"/>
</dbReference>
<evidence type="ECO:0000259" key="10">
    <source>
        <dbReference type="PROSITE" id="PS50850"/>
    </source>
</evidence>
<name>A0ABT9REB8_9ACTN</name>
<evidence type="ECO:0000313" key="11">
    <source>
        <dbReference type="EMBL" id="MDP9867172.1"/>
    </source>
</evidence>
<sequence>MTSTLPHPAPLPGTARPHAGHRPGEPAYRRIVYGLGLGGLANFMALYYVQPLLPGVARHFQVSAAASTAVLSLSTVTMAVALVFVGPISDAVGRVAIMRISLAGTAVLGIASAAAPTWHSLLAVRGLEGVALAGLPAVALAYLREEVHPSAHLRANAAYITGTALGGAAGRLLPGPLDALWGWPGAALVTGGLTLVCAAGLWILVPPSRRFARSSPRPGSILRNTRLTLRDPALVALCLVGAATMGAFVGLYNAMAFRLEAAPYLLGGAAALVFLAYPVGVFAPLVAGRAAARVGRGSGALIGVALLLAGVLLAAAPQLPLIVTGLGVLTFAFLGTHSLVSGWVSDRAHRVDVGVGQASGLYLLAYYLGSSVFGAMAAHRWQVGGWSDVTVVSLALTAGAGALLLLARRSDTAARRS</sequence>
<comment type="subcellular location">
    <subcellularLocation>
        <location evidence="1">Cell membrane</location>
        <topology evidence="1">Multi-pass membrane protein</topology>
    </subcellularLocation>
</comment>
<evidence type="ECO:0000256" key="9">
    <source>
        <dbReference type="SAM" id="Phobius"/>
    </source>
</evidence>
<feature type="transmembrane region" description="Helical" evidence="9">
    <location>
        <begin position="264"/>
        <end position="287"/>
    </location>
</feature>
<dbReference type="Pfam" id="PF07690">
    <property type="entry name" value="MFS_1"/>
    <property type="match status" value="1"/>
</dbReference>
<feature type="transmembrane region" description="Helical" evidence="9">
    <location>
        <begin position="185"/>
        <end position="205"/>
    </location>
</feature>